<sequence>MSPQDPLDTVSDARVLTETTRPGFESAAAAQPPLRPGLWLLWRSPLHWVSLAMGSGLSPVAPGTVGTLWAWGAWRVLDPWLNTAGWAVVLVAGFFVGWWACTATARALRVADPSCVVWDEVLAFWLILWIVTPAGWALQLAAFVLFRLFDAVKVGPVGWADRLFKAAPGQPPGWAQGFGIVFDDLVAALCTLLVMALWLA</sequence>
<protein>
    <submittedName>
        <fullName evidence="3">Phosphatidylglycerophosphatase A</fullName>
    </submittedName>
</protein>
<dbReference type="InterPro" id="IPR007686">
    <property type="entry name" value="YutG/PgpA"/>
</dbReference>
<dbReference type="PANTHER" id="PTHR36305">
    <property type="entry name" value="PHOSPHATIDYLGLYCEROPHOSPHATASE A"/>
    <property type="match status" value="1"/>
</dbReference>
<name>A0ABT1BQW1_9BURK</name>
<dbReference type="InterPro" id="IPR036681">
    <property type="entry name" value="PgpA-like_sf"/>
</dbReference>
<proteinExistence type="predicted"/>
<keyword evidence="1" id="KW-1133">Transmembrane helix</keyword>
<feature type="transmembrane region" description="Helical" evidence="1">
    <location>
        <begin position="178"/>
        <end position="199"/>
    </location>
</feature>
<evidence type="ECO:0000313" key="3">
    <source>
        <dbReference type="EMBL" id="MCO5978304.1"/>
    </source>
</evidence>
<dbReference type="PANTHER" id="PTHR36305:SF1">
    <property type="entry name" value="PHOSPHATIDYLGLYCEROPHOSPHATASE A"/>
    <property type="match status" value="1"/>
</dbReference>
<dbReference type="RefSeq" id="WP_252770904.1">
    <property type="nucleotide sequence ID" value="NZ_JAMXMC010000009.1"/>
</dbReference>
<dbReference type="InterPro" id="IPR026037">
    <property type="entry name" value="PgpA"/>
</dbReference>
<dbReference type="CDD" id="cd06971">
    <property type="entry name" value="PgpA"/>
    <property type="match status" value="1"/>
</dbReference>
<evidence type="ECO:0000259" key="2">
    <source>
        <dbReference type="Pfam" id="PF04608"/>
    </source>
</evidence>
<feature type="transmembrane region" description="Helical" evidence="1">
    <location>
        <begin position="83"/>
        <end position="101"/>
    </location>
</feature>
<dbReference type="Proteomes" id="UP001204851">
    <property type="component" value="Unassembled WGS sequence"/>
</dbReference>
<dbReference type="EMBL" id="JAMXMC010000009">
    <property type="protein sequence ID" value="MCO5978304.1"/>
    <property type="molecule type" value="Genomic_DNA"/>
</dbReference>
<evidence type="ECO:0000313" key="4">
    <source>
        <dbReference type="Proteomes" id="UP001204851"/>
    </source>
</evidence>
<dbReference type="Pfam" id="PF04608">
    <property type="entry name" value="PgpA"/>
    <property type="match status" value="1"/>
</dbReference>
<keyword evidence="1" id="KW-0812">Transmembrane</keyword>
<organism evidence="3 4">
    <name type="scientific">Ideonella oryzae</name>
    <dbReference type="NCBI Taxonomy" id="2937441"/>
    <lineage>
        <taxon>Bacteria</taxon>
        <taxon>Pseudomonadati</taxon>
        <taxon>Pseudomonadota</taxon>
        <taxon>Betaproteobacteria</taxon>
        <taxon>Burkholderiales</taxon>
        <taxon>Sphaerotilaceae</taxon>
        <taxon>Ideonella</taxon>
    </lineage>
</organism>
<accession>A0ABT1BQW1</accession>
<evidence type="ECO:0000256" key="1">
    <source>
        <dbReference type="SAM" id="Phobius"/>
    </source>
</evidence>
<keyword evidence="4" id="KW-1185">Reference proteome</keyword>
<feature type="transmembrane region" description="Helical" evidence="1">
    <location>
        <begin position="122"/>
        <end position="146"/>
    </location>
</feature>
<keyword evidence="1" id="KW-0472">Membrane</keyword>
<comment type="caution">
    <text evidence="3">The sequence shown here is derived from an EMBL/GenBank/DDBJ whole genome shotgun (WGS) entry which is preliminary data.</text>
</comment>
<reference evidence="3 4" key="1">
    <citation type="submission" date="2022-06" db="EMBL/GenBank/DDBJ databases">
        <title>Ideonella sp. NS12-5 Genome sequencing and assembly.</title>
        <authorList>
            <person name="Jung Y."/>
        </authorList>
    </citation>
    <scope>NUCLEOTIDE SEQUENCE [LARGE SCALE GENOMIC DNA]</scope>
    <source>
        <strain evidence="3 4">NS12-5</strain>
    </source>
</reference>
<gene>
    <name evidence="3" type="ORF">M0L44_16520</name>
</gene>
<dbReference type="SUPFAM" id="SSF101307">
    <property type="entry name" value="YutG-like"/>
    <property type="match status" value="1"/>
</dbReference>
<feature type="domain" description="YutG/PgpA" evidence="2">
    <location>
        <begin position="49"/>
        <end position="197"/>
    </location>
</feature>